<feature type="transmembrane region" description="Helical" evidence="6">
    <location>
        <begin position="112"/>
        <end position="138"/>
    </location>
</feature>
<dbReference type="PANTHER" id="PTHR34857">
    <property type="entry name" value="SLL0384 PROTEIN"/>
    <property type="match status" value="1"/>
</dbReference>
<dbReference type="NCBIfam" id="TIGR02454">
    <property type="entry name" value="ECF_T_CbiQ"/>
    <property type="match status" value="1"/>
</dbReference>
<dbReference type="PANTHER" id="PTHR34857:SF2">
    <property type="entry name" value="SLL0384 PROTEIN"/>
    <property type="match status" value="1"/>
</dbReference>
<dbReference type="CDD" id="cd16914">
    <property type="entry name" value="EcfT"/>
    <property type="match status" value="1"/>
</dbReference>
<reference evidence="7 8" key="1">
    <citation type="journal article" date="2010" name="Stand. Genomic Sci.">
        <title>Complete genome sequence of Methanoplanus petrolearius type strain (SEBR 4847).</title>
        <authorList>
            <person name="Brambilla E."/>
            <person name="Djao O.D."/>
            <person name="Daligault H."/>
            <person name="Lapidus A."/>
            <person name="Lucas S."/>
            <person name="Hammon N."/>
            <person name="Nolan M."/>
            <person name="Tice H."/>
            <person name="Cheng J.F."/>
            <person name="Han C."/>
            <person name="Tapia R."/>
            <person name="Goodwin L."/>
            <person name="Pitluck S."/>
            <person name="Liolios K."/>
            <person name="Ivanova N."/>
            <person name="Mavromatis K."/>
            <person name="Mikhailova N."/>
            <person name="Pati A."/>
            <person name="Chen A."/>
            <person name="Palaniappan K."/>
            <person name="Land M."/>
            <person name="Hauser L."/>
            <person name="Chang Y.J."/>
            <person name="Jeffries C.D."/>
            <person name="Rohde M."/>
            <person name="Spring S."/>
            <person name="Sikorski J."/>
            <person name="Goker M."/>
            <person name="Woyke T."/>
            <person name="Bristow J."/>
            <person name="Eisen J.A."/>
            <person name="Markowitz V."/>
            <person name="Hugenholtz P."/>
            <person name="Kyrpides N.C."/>
            <person name="Klenk H.P."/>
        </authorList>
    </citation>
    <scope>NUCLEOTIDE SEQUENCE [LARGE SCALE GENOMIC DNA]</scope>
    <source>
        <strain evidence="8">DSM 11571 / OCM 486 / SEBR 4847</strain>
    </source>
</reference>
<dbReference type="InterPro" id="IPR003339">
    <property type="entry name" value="ABC/ECF_trnsptr_transmembrane"/>
</dbReference>
<dbReference type="InterPro" id="IPR051611">
    <property type="entry name" value="ECF_transporter_component"/>
</dbReference>
<comment type="subcellular location">
    <subcellularLocation>
        <location evidence="1">Cell membrane</location>
        <topology evidence="1">Multi-pass membrane protein</topology>
    </subcellularLocation>
</comment>
<keyword evidence="5 6" id="KW-0472">Membrane</keyword>
<evidence type="ECO:0000256" key="4">
    <source>
        <dbReference type="ARBA" id="ARBA00022989"/>
    </source>
</evidence>
<dbReference type="GO" id="GO:0006824">
    <property type="term" value="P:cobalt ion transport"/>
    <property type="evidence" value="ECO:0007669"/>
    <property type="project" value="InterPro"/>
</dbReference>
<feature type="transmembrane region" description="Helical" evidence="6">
    <location>
        <begin position="250"/>
        <end position="269"/>
    </location>
</feature>
<evidence type="ECO:0000256" key="5">
    <source>
        <dbReference type="ARBA" id="ARBA00023136"/>
    </source>
</evidence>
<dbReference type="eggNOG" id="arCOG02250">
    <property type="taxonomic scope" value="Archaea"/>
</dbReference>
<dbReference type="HOGENOM" id="CLU_056469_1_2_2"/>
<gene>
    <name evidence="7" type="ordered locus">Mpet_1872</name>
</gene>
<evidence type="ECO:0000313" key="7">
    <source>
        <dbReference type="EMBL" id="ADN36624.1"/>
    </source>
</evidence>
<name>E1RIN2_METP4</name>
<feature type="transmembrane region" description="Helical" evidence="6">
    <location>
        <begin position="159"/>
        <end position="180"/>
    </location>
</feature>
<dbReference type="GO" id="GO:0043190">
    <property type="term" value="C:ATP-binding cassette (ABC) transporter complex"/>
    <property type="evidence" value="ECO:0007669"/>
    <property type="project" value="InterPro"/>
</dbReference>
<accession>E1RIN2</accession>
<organism evidence="7 8">
    <name type="scientific">Methanolacinia petrolearia (strain DSM 11571 / OCM 486 / SEBR 4847)</name>
    <name type="common">Methanoplanus petrolearius</name>
    <dbReference type="NCBI Taxonomy" id="679926"/>
    <lineage>
        <taxon>Archaea</taxon>
        <taxon>Methanobacteriati</taxon>
        <taxon>Methanobacteriota</taxon>
        <taxon>Stenosarchaea group</taxon>
        <taxon>Methanomicrobia</taxon>
        <taxon>Methanomicrobiales</taxon>
        <taxon>Methanomicrobiaceae</taxon>
        <taxon>Methanolacinia</taxon>
    </lineage>
</organism>
<keyword evidence="4 6" id="KW-1133">Transmembrane helix</keyword>
<feature type="transmembrane region" description="Helical" evidence="6">
    <location>
        <begin position="46"/>
        <end position="63"/>
    </location>
</feature>
<proteinExistence type="predicted"/>
<keyword evidence="8" id="KW-1185">Reference proteome</keyword>
<dbReference type="KEGG" id="mpi:Mpet_1872"/>
<keyword evidence="3 6" id="KW-0812">Transmembrane</keyword>
<evidence type="ECO:0000256" key="1">
    <source>
        <dbReference type="ARBA" id="ARBA00004651"/>
    </source>
</evidence>
<evidence type="ECO:0000313" key="8">
    <source>
        <dbReference type="Proteomes" id="UP000006565"/>
    </source>
</evidence>
<feature type="transmembrane region" description="Helical" evidence="6">
    <location>
        <begin position="75"/>
        <end position="92"/>
    </location>
</feature>
<sequence>MIEELYAIEKLAMGTSPIHILDSRIKIIICFAAIIAMVAYPYSVSVWIPGLLFFLFFLMLWVISELPVTTYLKRLVMILPFGIFIILFQIFFENSHYDTFTVLVPLPLGINIYSESVEFAAILFVKFIICISFIILLSSTTPMQNLLTGARRLGLPPEFALVIGLMIRYLFVFAEMFGRVMNVFETKCFNSFDRSLPYKYRLKILGYTVGTMFIRSYEQGERTYISMLCRGYSKDSYLQISKKEIKPGEWIIVCIALMFIIMVPLVGYFSGI</sequence>
<evidence type="ECO:0000256" key="2">
    <source>
        <dbReference type="ARBA" id="ARBA00022475"/>
    </source>
</evidence>
<dbReference type="GeneID" id="9744349"/>
<dbReference type="STRING" id="679926.Mpet_1872"/>
<dbReference type="InterPro" id="IPR012809">
    <property type="entry name" value="ECF_CbiQ"/>
</dbReference>
<keyword evidence="2" id="KW-1003">Cell membrane</keyword>
<feature type="transmembrane region" description="Helical" evidence="6">
    <location>
        <begin position="21"/>
        <end position="40"/>
    </location>
</feature>
<dbReference type="OrthoDB" id="51610at2157"/>
<dbReference type="Proteomes" id="UP000006565">
    <property type="component" value="Chromosome"/>
</dbReference>
<protein>
    <submittedName>
        <fullName evidence="7">Cobalt ABC transporter, inner membrane subunit CbiQ</fullName>
    </submittedName>
</protein>
<dbReference type="Pfam" id="PF02361">
    <property type="entry name" value="CbiQ"/>
    <property type="match status" value="1"/>
</dbReference>
<dbReference type="AlphaFoldDB" id="E1RIN2"/>
<dbReference type="EMBL" id="CP002117">
    <property type="protein sequence ID" value="ADN36624.1"/>
    <property type="molecule type" value="Genomic_DNA"/>
</dbReference>
<dbReference type="RefSeq" id="WP_013329801.1">
    <property type="nucleotide sequence ID" value="NC_014507.1"/>
</dbReference>
<evidence type="ECO:0000256" key="6">
    <source>
        <dbReference type="SAM" id="Phobius"/>
    </source>
</evidence>
<evidence type="ECO:0000256" key="3">
    <source>
        <dbReference type="ARBA" id="ARBA00022692"/>
    </source>
</evidence>